<dbReference type="AlphaFoldDB" id="A0A5Q2MC46"/>
<reference evidence="2 3" key="1">
    <citation type="submission" date="2019-11" db="EMBL/GenBank/DDBJ databases">
        <authorList>
            <person name="Li J."/>
        </authorList>
    </citation>
    <scope>NUCLEOTIDE SEQUENCE [LARGE SCALE GENOMIC DNA]</scope>
    <source>
        <strain evidence="2 3">MF47</strain>
    </source>
</reference>
<name>A0A5Q2MC46_9ACTN</name>
<sequence>MRRVGVVVGMAMLSSLFGCGGSAGSDGSGSDASKRADTTRAAAREAFPAVGEAVEAASFSGSGGGRWAICGMQPSPSGAEYVAEIAITQTNTGSSEHPDGIESALTSTGWTIDNRTGEVVEASKDGLTFRARYGSGGINLSIRSGCVDASKDVVAKLTDEPADKLGVAPPS</sequence>
<feature type="chain" id="PRO_5038700035" description="DUF3558 domain-containing protein" evidence="1">
    <location>
        <begin position="21"/>
        <end position="171"/>
    </location>
</feature>
<feature type="signal peptide" evidence="1">
    <location>
        <begin position="1"/>
        <end position="20"/>
    </location>
</feature>
<evidence type="ECO:0000313" key="3">
    <source>
        <dbReference type="Proteomes" id="UP000392064"/>
    </source>
</evidence>
<dbReference type="EMBL" id="CP045737">
    <property type="protein sequence ID" value="QGG40138.1"/>
    <property type="molecule type" value="Genomic_DNA"/>
</dbReference>
<proteinExistence type="predicted"/>
<dbReference type="RefSeq" id="WP_153651411.1">
    <property type="nucleotide sequence ID" value="NZ_CP045737.1"/>
</dbReference>
<evidence type="ECO:0000313" key="2">
    <source>
        <dbReference type="EMBL" id="QGG40138.1"/>
    </source>
</evidence>
<gene>
    <name evidence="2" type="ORF">GEV26_01405</name>
</gene>
<protein>
    <recommendedName>
        <fullName evidence="4">DUF3558 domain-containing protein</fullName>
    </recommendedName>
</protein>
<keyword evidence="1" id="KW-0732">Signal</keyword>
<evidence type="ECO:0000256" key="1">
    <source>
        <dbReference type="SAM" id="SignalP"/>
    </source>
</evidence>
<keyword evidence="3" id="KW-1185">Reference proteome</keyword>
<dbReference type="Proteomes" id="UP000392064">
    <property type="component" value="Chromosome"/>
</dbReference>
<accession>A0A5Q2MC46</accession>
<organism evidence="2 3">
    <name type="scientific">Aeromicrobium yanjiei</name>
    <dbReference type="NCBI Taxonomy" id="2662028"/>
    <lineage>
        <taxon>Bacteria</taxon>
        <taxon>Bacillati</taxon>
        <taxon>Actinomycetota</taxon>
        <taxon>Actinomycetes</taxon>
        <taxon>Propionibacteriales</taxon>
        <taxon>Nocardioidaceae</taxon>
        <taxon>Aeromicrobium</taxon>
    </lineage>
</organism>
<dbReference type="KEGG" id="aef:GEV26_01405"/>
<evidence type="ECO:0008006" key="4">
    <source>
        <dbReference type="Google" id="ProtNLM"/>
    </source>
</evidence>
<dbReference type="PROSITE" id="PS51257">
    <property type="entry name" value="PROKAR_LIPOPROTEIN"/>
    <property type="match status" value="1"/>
</dbReference>